<dbReference type="SUPFAM" id="SSF48452">
    <property type="entry name" value="TPR-like"/>
    <property type="match status" value="1"/>
</dbReference>
<dbReference type="EMBL" id="VJMH01006004">
    <property type="protein sequence ID" value="KAF0691901.1"/>
    <property type="molecule type" value="Genomic_DNA"/>
</dbReference>
<accession>A0A485L7S4</accession>
<dbReference type="InterPro" id="IPR019734">
    <property type="entry name" value="TPR_rpt"/>
</dbReference>
<organism evidence="3 4">
    <name type="scientific">Aphanomyces stellatus</name>
    <dbReference type="NCBI Taxonomy" id="120398"/>
    <lineage>
        <taxon>Eukaryota</taxon>
        <taxon>Sar</taxon>
        <taxon>Stramenopiles</taxon>
        <taxon>Oomycota</taxon>
        <taxon>Saprolegniomycetes</taxon>
        <taxon>Saprolegniales</taxon>
        <taxon>Verrucalvaceae</taxon>
        <taxon>Aphanomyces</taxon>
    </lineage>
</organism>
<protein>
    <submittedName>
        <fullName evidence="3">Aste57867_16940 protein</fullName>
    </submittedName>
</protein>
<gene>
    <name evidence="3" type="primary">Aste57867_16940</name>
    <name evidence="2" type="ORF">As57867_016882</name>
    <name evidence="3" type="ORF">ASTE57867_16940</name>
</gene>
<proteinExistence type="predicted"/>
<feature type="region of interest" description="Disordered" evidence="1">
    <location>
        <begin position="341"/>
        <end position="381"/>
    </location>
</feature>
<evidence type="ECO:0000313" key="2">
    <source>
        <dbReference type="EMBL" id="KAF0691901.1"/>
    </source>
</evidence>
<reference evidence="3 4" key="1">
    <citation type="submission" date="2019-03" db="EMBL/GenBank/DDBJ databases">
        <authorList>
            <person name="Gaulin E."/>
            <person name="Dumas B."/>
        </authorList>
    </citation>
    <scope>NUCLEOTIDE SEQUENCE [LARGE SCALE GENOMIC DNA]</scope>
    <source>
        <strain evidence="3">CBS 568.67</strain>
    </source>
</reference>
<name>A0A485L7S4_9STRA</name>
<dbReference type="Gene3D" id="1.25.40.10">
    <property type="entry name" value="Tetratricopeptide repeat domain"/>
    <property type="match status" value="1"/>
</dbReference>
<evidence type="ECO:0000313" key="3">
    <source>
        <dbReference type="EMBL" id="VFT93702.1"/>
    </source>
</evidence>
<dbReference type="OrthoDB" id="1914839at2759"/>
<dbReference type="AlphaFoldDB" id="A0A485L7S4"/>
<evidence type="ECO:0000313" key="4">
    <source>
        <dbReference type="Proteomes" id="UP000332933"/>
    </source>
</evidence>
<dbReference type="SMART" id="SM00028">
    <property type="entry name" value="TPR"/>
    <property type="match status" value="2"/>
</dbReference>
<feature type="compositionally biased region" description="Basic residues" evidence="1">
    <location>
        <begin position="348"/>
        <end position="381"/>
    </location>
</feature>
<dbReference type="InterPro" id="IPR011990">
    <property type="entry name" value="TPR-like_helical_dom_sf"/>
</dbReference>
<dbReference type="EMBL" id="CAADRA010006025">
    <property type="protein sequence ID" value="VFT93702.1"/>
    <property type="molecule type" value="Genomic_DNA"/>
</dbReference>
<evidence type="ECO:0000256" key="1">
    <source>
        <dbReference type="SAM" id="MobiDB-lite"/>
    </source>
</evidence>
<keyword evidence="4" id="KW-1185">Reference proteome</keyword>
<dbReference type="Proteomes" id="UP000332933">
    <property type="component" value="Unassembled WGS sequence"/>
</dbReference>
<sequence>MQDDLRVLLQSSVDALVAASRARPPPPWPKDPPYLSSFAKCSLDSRHSFEVTAATTLMAILRRHTRDLVVHGLVLASGNAVQLQAIGFVGGPHQDDSSLDVSSIHFPPLPVATIPDGSTILPETVAVFSILLDRGREDIAVTPLDSSSIPSTFWDSPLRWMPGCSFGGFTFPATPATSRFAPPPSFNHLLHRDRSTSNLYAVDGMLFTYSAPSVTSYIVRPTLHEDESLSYRTLSKQQMQEWAVEKRKQGASARRLAKWDDALQAYSTAIEMDGEHAGTFVDRAAVLVELKRLDEARDDVTAALLLDPTHAAALAMQVQVQPPPMPMLRTDLPDPDRLRALLEADERRHRKEKKKDKKHKKEKKKLKKRSRSRSPSFARKR</sequence>
<reference evidence="2" key="2">
    <citation type="submission" date="2019-06" db="EMBL/GenBank/DDBJ databases">
        <title>Genomics analysis of Aphanomyces spp. identifies a new class of oomycete effector associated with host adaptation.</title>
        <authorList>
            <person name="Gaulin E."/>
        </authorList>
    </citation>
    <scope>NUCLEOTIDE SEQUENCE</scope>
    <source>
        <strain evidence="2">CBS 578.67</strain>
    </source>
</reference>